<evidence type="ECO:0000313" key="3">
    <source>
        <dbReference type="EMBL" id="PQO37390.1"/>
    </source>
</evidence>
<reference evidence="3 4" key="1">
    <citation type="submission" date="2018-02" db="EMBL/GenBank/DDBJ databases">
        <title>Comparative genomes isolates from brazilian mangrove.</title>
        <authorList>
            <person name="Araujo J.E."/>
            <person name="Taketani R.G."/>
            <person name="Silva M.C.P."/>
            <person name="Loureco M.V."/>
            <person name="Andreote F.D."/>
        </authorList>
    </citation>
    <scope>NUCLEOTIDE SEQUENCE [LARGE SCALE GENOMIC DNA]</scope>
    <source>
        <strain evidence="3 4">Hex-1 MGV</strain>
    </source>
</reference>
<feature type="domain" description="Pyrrolo-quinoline quinone repeat" evidence="2">
    <location>
        <begin position="88"/>
        <end position="327"/>
    </location>
</feature>
<dbReference type="EMBL" id="PUHY01000005">
    <property type="protein sequence ID" value="PQO37390.1"/>
    <property type="molecule type" value="Genomic_DNA"/>
</dbReference>
<evidence type="ECO:0000313" key="4">
    <source>
        <dbReference type="Proteomes" id="UP000238322"/>
    </source>
</evidence>
<dbReference type="SUPFAM" id="SSF50998">
    <property type="entry name" value="Quinoprotein alcohol dehydrogenase-like"/>
    <property type="match status" value="1"/>
</dbReference>
<dbReference type="Proteomes" id="UP000238322">
    <property type="component" value="Unassembled WGS sequence"/>
</dbReference>
<dbReference type="PANTHER" id="PTHR34512">
    <property type="entry name" value="CELL SURFACE PROTEIN"/>
    <property type="match status" value="1"/>
</dbReference>
<dbReference type="PANTHER" id="PTHR34512:SF30">
    <property type="entry name" value="OUTER MEMBRANE PROTEIN ASSEMBLY FACTOR BAMB"/>
    <property type="match status" value="1"/>
</dbReference>
<dbReference type="InterPro" id="IPR011047">
    <property type="entry name" value="Quinoprotein_ADH-like_sf"/>
</dbReference>
<sequence>MHPVGNTGRFPADGRTGRKKKVGDQASPAWKGWRGPHRDGHYPRLPSKLAAEPQLVWKTLLPSGGLGGIAANDKFVILGHRDFSDFQDVFHCLDATTGKSLWQIEYLAVDNLDYGQSPRTTPSIVGDQVVLLGAMGDLHCVELATGKILWHHNLKTKFAVTGDLPWGYCGSPLIVDEKVIVEAGGAEASLVAFDLKSGKIVWQTPGKAPSYGSLNIGQLGGRTQIVGHDATTLGGWDVDTGKRLWTLTPPIEGDFNVPTPLILDGKLLVATENNGTRLYQFQTDGTIDPTPVMENNRLTPDMSTPVVVGNRLFCVNRFLYCLDLNRGLKELSRKRDKVLGDYAAMIADDAHLLVFGDGEILLVDATQDDCPIVARQKFSDTKVDVFSHPALVGDKLFLRSGEIVYCWSLASTDNAKANQ</sequence>
<dbReference type="InterPro" id="IPR015943">
    <property type="entry name" value="WD40/YVTN_repeat-like_dom_sf"/>
</dbReference>
<feature type="region of interest" description="Disordered" evidence="1">
    <location>
        <begin position="1"/>
        <end position="37"/>
    </location>
</feature>
<dbReference type="InterPro" id="IPR018391">
    <property type="entry name" value="PQQ_b-propeller_rpt"/>
</dbReference>
<dbReference type="Pfam" id="PF13360">
    <property type="entry name" value="PQQ_2"/>
    <property type="match status" value="1"/>
</dbReference>
<name>A0A2S8FZ89_9BACT</name>
<dbReference type="AlphaFoldDB" id="A0A2S8FZ89"/>
<dbReference type="InterPro" id="IPR002372">
    <property type="entry name" value="PQQ_rpt_dom"/>
</dbReference>
<dbReference type="Gene3D" id="2.130.10.10">
    <property type="entry name" value="YVTN repeat-like/Quinoprotein amine dehydrogenase"/>
    <property type="match status" value="1"/>
</dbReference>
<accession>A0A2S8FZ89</accession>
<organism evidence="3 4">
    <name type="scientific">Blastopirellula marina</name>
    <dbReference type="NCBI Taxonomy" id="124"/>
    <lineage>
        <taxon>Bacteria</taxon>
        <taxon>Pseudomonadati</taxon>
        <taxon>Planctomycetota</taxon>
        <taxon>Planctomycetia</taxon>
        <taxon>Pirellulales</taxon>
        <taxon>Pirellulaceae</taxon>
        <taxon>Blastopirellula</taxon>
    </lineage>
</organism>
<proteinExistence type="predicted"/>
<protein>
    <recommendedName>
        <fullName evidence="2">Pyrrolo-quinoline quinone repeat domain-containing protein</fullName>
    </recommendedName>
</protein>
<dbReference type="SMART" id="SM00564">
    <property type="entry name" value="PQQ"/>
    <property type="match status" value="3"/>
</dbReference>
<evidence type="ECO:0000259" key="2">
    <source>
        <dbReference type="Pfam" id="PF13360"/>
    </source>
</evidence>
<gene>
    <name evidence="3" type="ORF">C5Y83_05450</name>
</gene>
<evidence type="ECO:0000256" key="1">
    <source>
        <dbReference type="SAM" id="MobiDB-lite"/>
    </source>
</evidence>
<comment type="caution">
    <text evidence="3">The sequence shown here is derived from an EMBL/GenBank/DDBJ whole genome shotgun (WGS) entry which is preliminary data.</text>
</comment>